<gene>
    <name evidence="2" type="ORF">DCAR_027889</name>
    <name evidence="3" type="ORF">DCAR_0831564</name>
</gene>
<reference evidence="2" key="1">
    <citation type="journal article" date="2016" name="Nat. Genet.">
        <title>A high-quality carrot genome assembly provides new insights into carotenoid accumulation and asterid genome evolution.</title>
        <authorList>
            <person name="Iorizzo M."/>
            <person name="Ellison S."/>
            <person name="Senalik D."/>
            <person name="Zeng P."/>
            <person name="Satapoomin P."/>
            <person name="Huang J."/>
            <person name="Bowman M."/>
            <person name="Iovene M."/>
            <person name="Sanseverino W."/>
            <person name="Cavagnaro P."/>
            <person name="Yildiz M."/>
            <person name="Macko-Podgorni A."/>
            <person name="Moranska E."/>
            <person name="Grzebelus E."/>
            <person name="Grzebelus D."/>
            <person name="Ashrafi H."/>
            <person name="Zheng Z."/>
            <person name="Cheng S."/>
            <person name="Spooner D."/>
            <person name="Van Deynze A."/>
            <person name="Simon P."/>
        </authorList>
    </citation>
    <scope>NUCLEOTIDE SEQUENCE [LARGE SCALE GENOMIC DNA]</scope>
    <source>
        <tissue evidence="2">Leaf</tissue>
    </source>
</reference>
<proteinExistence type="predicted"/>
<feature type="compositionally biased region" description="Polar residues" evidence="1">
    <location>
        <begin position="417"/>
        <end position="429"/>
    </location>
</feature>
<feature type="region of interest" description="Disordered" evidence="1">
    <location>
        <begin position="1"/>
        <end position="50"/>
    </location>
</feature>
<dbReference type="Proteomes" id="UP000077755">
    <property type="component" value="Chromosome 8"/>
</dbReference>
<feature type="region of interest" description="Disordered" evidence="1">
    <location>
        <begin position="395"/>
        <end position="429"/>
    </location>
</feature>
<evidence type="ECO:0000313" key="2">
    <source>
        <dbReference type="EMBL" id="KZM84689.1"/>
    </source>
</evidence>
<dbReference type="OrthoDB" id="1709137at2759"/>
<sequence length="429" mass="48243">MMAGRCEGEDENRTPSGRKGLPRKLRSHSSGAHGRPPQKPHTITIKSGSIKHKEAKKTLLAIIRLHWPVGAYSYTEIERITNKKFTEDVLDEFHLYYTYEPTMPRKIAISCVRKHIMGVVRRTSNEEKTRAYARAKTSGRTPFDHRPSYFNQDVWRYFCDRWVSEAHIAKSETSKKNREKLEVNHTAGAKPFDDVREELERSTGTPPSRLKLWETTHKKKDTGDWVTKAAKEIYERYRALSSEQSSTTSADEPADEPLDLWLQATGGIKKNRIIGMPRVQASKILSPVQCTSESLQGEGPSVGSSKPGRDLSNETFVHIVESTLARIRSSQLYQGGRKLDRQTLQTVAQEALAAGDMGPNSVLSELIRGEALRVAVSLIENMLLGIECEKEDCNEMETVPISDGEDDNHSDDEERTMSLSNNEANGDSD</sequence>
<dbReference type="Gramene" id="KZM84689">
    <property type="protein sequence ID" value="KZM84689"/>
    <property type="gene ID" value="DCAR_027889"/>
</dbReference>
<dbReference type="InterPro" id="IPR004252">
    <property type="entry name" value="Probable_transposase_24"/>
</dbReference>
<evidence type="ECO:0000313" key="4">
    <source>
        <dbReference type="Proteomes" id="UP000077755"/>
    </source>
</evidence>
<dbReference type="KEGG" id="dcr:108197210"/>
<dbReference type="EMBL" id="CP093350">
    <property type="protein sequence ID" value="WOH12065.1"/>
    <property type="molecule type" value="Genomic_DNA"/>
</dbReference>
<dbReference type="EMBL" id="LNRQ01000008">
    <property type="protein sequence ID" value="KZM84689.1"/>
    <property type="molecule type" value="Genomic_DNA"/>
</dbReference>
<dbReference type="AlphaFoldDB" id="A0A175YM67"/>
<feature type="region of interest" description="Disordered" evidence="1">
    <location>
        <begin position="290"/>
        <end position="310"/>
    </location>
</feature>
<feature type="compositionally biased region" description="Acidic residues" evidence="1">
    <location>
        <begin position="403"/>
        <end position="414"/>
    </location>
</feature>
<protein>
    <submittedName>
        <fullName evidence="2">Uncharacterized protein</fullName>
    </submittedName>
</protein>
<evidence type="ECO:0000256" key="1">
    <source>
        <dbReference type="SAM" id="MobiDB-lite"/>
    </source>
</evidence>
<name>A0A175YM67_DAUCS</name>
<keyword evidence="4" id="KW-1185">Reference proteome</keyword>
<dbReference type="Pfam" id="PF03004">
    <property type="entry name" value="Transposase_24"/>
    <property type="match status" value="1"/>
</dbReference>
<evidence type="ECO:0000313" key="3">
    <source>
        <dbReference type="EMBL" id="WOH12065.1"/>
    </source>
</evidence>
<organism evidence="2">
    <name type="scientific">Daucus carota subsp. sativus</name>
    <name type="common">Carrot</name>
    <dbReference type="NCBI Taxonomy" id="79200"/>
    <lineage>
        <taxon>Eukaryota</taxon>
        <taxon>Viridiplantae</taxon>
        <taxon>Streptophyta</taxon>
        <taxon>Embryophyta</taxon>
        <taxon>Tracheophyta</taxon>
        <taxon>Spermatophyta</taxon>
        <taxon>Magnoliopsida</taxon>
        <taxon>eudicotyledons</taxon>
        <taxon>Gunneridae</taxon>
        <taxon>Pentapetalae</taxon>
        <taxon>asterids</taxon>
        <taxon>campanulids</taxon>
        <taxon>Apiales</taxon>
        <taxon>Apiaceae</taxon>
        <taxon>Apioideae</taxon>
        <taxon>Scandiceae</taxon>
        <taxon>Daucinae</taxon>
        <taxon>Daucus</taxon>
        <taxon>Daucus sect. Daucus</taxon>
    </lineage>
</organism>
<accession>A0A175YM67</accession>
<dbReference type="PANTHER" id="PTHR33144">
    <property type="entry name" value="OS10G0409366 PROTEIN-RELATED"/>
    <property type="match status" value="1"/>
</dbReference>
<dbReference type="PANTHER" id="PTHR33144:SF25">
    <property type="entry name" value="DUF4216 DOMAIN-CONTAINING PROTEIN"/>
    <property type="match status" value="1"/>
</dbReference>
<reference evidence="3" key="2">
    <citation type="submission" date="2022-03" db="EMBL/GenBank/DDBJ databases">
        <title>Draft title - Genomic analysis of global carrot germplasm unveils the trajectory of domestication and the origin of high carotenoid orange carrot.</title>
        <authorList>
            <person name="Iorizzo M."/>
            <person name="Ellison S."/>
            <person name="Senalik D."/>
            <person name="Macko-Podgorni A."/>
            <person name="Grzebelus D."/>
            <person name="Bostan H."/>
            <person name="Rolling W."/>
            <person name="Curaba J."/>
            <person name="Simon P."/>
        </authorList>
    </citation>
    <scope>NUCLEOTIDE SEQUENCE</scope>
    <source>
        <tissue evidence="3">Leaf</tissue>
    </source>
</reference>